<sequence>MCQSQGLGLCFAISSLWATGETIVDCVLGGDGRGDRNIGISRASIDKQWRAVFGMEFLANVSNGFHVKRIQKLTNRQLSGLVHTTMKHHVCSCRTVSLRVALGNDLLLFILLQNHSLHELLFSFFKSIRHCIVGDMLMLLAYCLAVGTWRFLVIVRFETQ</sequence>
<name>A0A2M4DCH0_ANODA</name>
<proteinExistence type="predicted"/>
<feature type="chain" id="PRO_5014844097" description="Secreted protein" evidence="2">
    <location>
        <begin position="19"/>
        <end position="160"/>
    </location>
</feature>
<feature type="transmembrane region" description="Helical" evidence="1">
    <location>
        <begin position="137"/>
        <end position="157"/>
    </location>
</feature>
<evidence type="ECO:0000313" key="3">
    <source>
        <dbReference type="EMBL" id="MBW75282.1"/>
    </source>
</evidence>
<keyword evidence="1" id="KW-0472">Membrane</keyword>
<evidence type="ECO:0008006" key="4">
    <source>
        <dbReference type="Google" id="ProtNLM"/>
    </source>
</evidence>
<dbReference type="AlphaFoldDB" id="A0A2M4DCH0"/>
<feature type="signal peptide" evidence="2">
    <location>
        <begin position="1"/>
        <end position="18"/>
    </location>
</feature>
<accession>A0A2M4DCH0</accession>
<evidence type="ECO:0000256" key="1">
    <source>
        <dbReference type="SAM" id="Phobius"/>
    </source>
</evidence>
<protein>
    <recommendedName>
        <fullName evidence="4">Secreted protein</fullName>
    </recommendedName>
</protein>
<reference evidence="3" key="1">
    <citation type="submission" date="2018-01" db="EMBL/GenBank/DDBJ databases">
        <title>An insight into the sialome of Amazonian anophelines.</title>
        <authorList>
            <person name="Ribeiro J.M."/>
            <person name="Scarpassa V."/>
            <person name="Calvo E."/>
        </authorList>
    </citation>
    <scope>NUCLEOTIDE SEQUENCE</scope>
</reference>
<dbReference type="EMBL" id="GGFL01011104">
    <property type="protein sequence ID" value="MBW75282.1"/>
    <property type="molecule type" value="Transcribed_RNA"/>
</dbReference>
<organism evidence="3">
    <name type="scientific">Anopheles darlingi</name>
    <name type="common">Mosquito</name>
    <dbReference type="NCBI Taxonomy" id="43151"/>
    <lineage>
        <taxon>Eukaryota</taxon>
        <taxon>Metazoa</taxon>
        <taxon>Ecdysozoa</taxon>
        <taxon>Arthropoda</taxon>
        <taxon>Hexapoda</taxon>
        <taxon>Insecta</taxon>
        <taxon>Pterygota</taxon>
        <taxon>Neoptera</taxon>
        <taxon>Endopterygota</taxon>
        <taxon>Diptera</taxon>
        <taxon>Nematocera</taxon>
        <taxon>Culicoidea</taxon>
        <taxon>Culicidae</taxon>
        <taxon>Anophelinae</taxon>
        <taxon>Anopheles</taxon>
    </lineage>
</organism>
<keyword evidence="1" id="KW-1133">Transmembrane helix</keyword>
<evidence type="ECO:0000256" key="2">
    <source>
        <dbReference type="SAM" id="SignalP"/>
    </source>
</evidence>
<keyword evidence="2" id="KW-0732">Signal</keyword>
<keyword evidence="1" id="KW-0812">Transmembrane</keyword>